<accession>A0A1Y1ZBG8</accession>
<keyword evidence="3 7" id="KW-0479">Metal-binding</keyword>
<protein>
    <submittedName>
        <fullName evidence="10">Zincin</fullName>
    </submittedName>
</protein>
<dbReference type="GO" id="GO:0006518">
    <property type="term" value="P:peptide metabolic process"/>
    <property type="evidence" value="ECO:0007669"/>
    <property type="project" value="TreeGrafter"/>
</dbReference>
<evidence type="ECO:0000256" key="3">
    <source>
        <dbReference type="ARBA" id="ARBA00022723"/>
    </source>
</evidence>
<dbReference type="InterPro" id="IPR045090">
    <property type="entry name" value="Pept_M3A_M3B"/>
</dbReference>
<dbReference type="GO" id="GO:0046872">
    <property type="term" value="F:metal ion binding"/>
    <property type="evidence" value="ECO:0007669"/>
    <property type="project" value="UniProtKB-UniRule"/>
</dbReference>
<comment type="cofactor">
    <cofactor evidence="7">
        <name>Zn(2+)</name>
        <dbReference type="ChEBI" id="CHEBI:29105"/>
    </cofactor>
    <text evidence="7">Binds 1 zinc ion.</text>
</comment>
<dbReference type="SUPFAM" id="SSF55486">
    <property type="entry name" value="Metalloproteases ('zincins'), catalytic domain"/>
    <property type="match status" value="1"/>
</dbReference>
<dbReference type="Pfam" id="PF01432">
    <property type="entry name" value="Peptidase_M3"/>
    <property type="match status" value="1"/>
</dbReference>
<comment type="similarity">
    <text evidence="1 7">Belongs to the peptidase M3 family.</text>
</comment>
<evidence type="ECO:0000256" key="1">
    <source>
        <dbReference type="ARBA" id="ARBA00006040"/>
    </source>
</evidence>
<dbReference type="Proteomes" id="UP000193498">
    <property type="component" value="Unassembled WGS sequence"/>
</dbReference>
<dbReference type="InterPro" id="IPR024079">
    <property type="entry name" value="MetalloPept_cat_dom_sf"/>
</dbReference>
<evidence type="ECO:0000256" key="6">
    <source>
        <dbReference type="ARBA" id="ARBA00023049"/>
    </source>
</evidence>
<sequence>MNVPRAHLDRLRPFTLKFDSKQLASRVSGIVHSLTSVAETVGKLKPELKPTPEETLLRLQNAEGRAALNQSACILPAMVHQDQSVRNEATLAKRQIKDTWDAIYTREDLYQVLKSLPNHHQKRFEEDPLLKRLHSRVIRLFERNGLGLSAEKRDQYRELKVEITKLENEFQQNINEDTTFVLFTREDLRGCSETFIDSLPRKAATPQQGPNAKSEELLYAVSLKPADVLTVMQSAILSSTRKRLLTASHSQCQKANLPILAKLIHTRHRAAQLLGFPSHAAFQLDVNMAKSPENVDVFLRKVLEKVQPILHENVDKLLQLKKAEWAAHEGEWGPFRRTAQSRILRKEEYSVDDDKVKEYFPLDSVLNKMLDIYQEIFHLKFVPVSEPHVTWSSDVLCYAVYDNGNVSKNQLLGFFYLDLLPRDGKYSHQCVAPLAPSCTLSDDEEEKQVLPVVVNIGNLTKPTPSSPSLLKHSQVQTCFHELGHAIHAVVTKSPYLLFSWSWSVNPYPAGVEMDFLETPSQMNWIWDSAVLKRLSSHFQTQEPLPDDMIAGIIRSRNVNGGYKYSRQIFMSLYDMAIHGDSKLDLEKGDIAAIETKITQLWDKMQRECTGMEMIPGTLPATSWYHPAMGYDAGYYSYLWAEVYSHDLFTRFQQSPGGRGCFDSQIGSEYLKKILEPGATVDAIDMLRDFLGREPNEEAFLRALLPKSTQP</sequence>
<dbReference type="InterPro" id="IPR024077">
    <property type="entry name" value="Neurolysin/TOP_dom2"/>
</dbReference>
<dbReference type="STRING" id="1314790.A0A1Y1ZBG8"/>
<feature type="domain" description="Peptidase M3A/M3B catalytic" evidence="9">
    <location>
        <begin position="234"/>
        <end position="703"/>
    </location>
</feature>
<evidence type="ECO:0000313" key="10">
    <source>
        <dbReference type="EMBL" id="ORY07464.1"/>
    </source>
</evidence>
<reference evidence="10 11" key="1">
    <citation type="submission" date="2016-07" db="EMBL/GenBank/DDBJ databases">
        <title>Pervasive Adenine N6-methylation of Active Genes in Fungi.</title>
        <authorList>
            <consortium name="DOE Joint Genome Institute"/>
            <person name="Mondo S.J."/>
            <person name="Dannebaum R.O."/>
            <person name="Kuo R.C."/>
            <person name="Labutti K."/>
            <person name="Haridas S."/>
            <person name="Kuo A."/>
            <person name="Salamov A."/>
            <person name="Ahrendt S.R."/>
            <person name="Lipzen A."/>
            <person name="Sullivan W."/>
            <person name="Andreopoulos W.B."/>
            <person name="Clum A."/>
            <person name="Lindquist E."/>
            <person name="Daum C."/>
            <person name="Ramamoorthy G.K."/>
            <person name="Gryganskyi A."/>
            <person name="Culley D."/>
            <person name="Magnuson J.K."/>
            <person name="James T.Y."/>
            <person name="O'Malley M.A."/>
            <person name="Stajich J.E."/>
            <person name="Spatafora J.W."/>
            <person name="Visel A."/>
            <person name="Grigoriev I.V."/>
        </authorList>
    </citation>
    <scope>NUCLEOTIDE SEQUENCE [LARGE SCALE GENOMIC DNA]</scope>
    <source>
        <strain evidence="10 11">CBS 931.73</strain>
    </source>
</reference>
<dbReference type="InterPro" id="IPR024080">
    <property type="entry name" value="Neurolysin/TOP_N"/>
</dbReference>
<keyword evidence="11" id="KW-1185">Reference proteome</keyword>
<keyword evidence="4 7" id="KW-0378">Hydrolase</keyword>
<evidence type="ECO:0000256" key="8">
    <source>
        <dbReference type="SAM" id="Coils"/>
    </source>
</evidence>
<comment type="caution">
    <text evidence="10">The sequence shown here is derived from an EMBL/GenBank/DDBJ whole genome shotgun (WGS) entry which is preliminary data.</text>
</comment>
<dbReference type="GO" id="GO:0006508">
    <property type="term" value="P:proteolysis"/>
    <property type="evidence" value="ECO:0007669"/>
    <property type="project" value="UniProtKB-KW"/>
</dbReference>
<dbReference type="PANTHER" id="PTHR11804:SF84">
    <property type="entry name" value="SACCHAROLYSIN"/>
    <property type="match status" value="1"/>
</dbReference>
<keyword evidence="8" id="KW-0175">Coiled coil</keyword>
<evidence type="ECO:0000256" key="7">
    <source>
        <dbReference type="RuleBase" id="RU003435"/>
    </source>
</evidence>
<evidence type="ECO:0000256" key="5">
    <source>
        <dbReference type="ARBA" id="ARBA00022833"/>
    </source>
</evidence>
<proteinExistence type="inferred from homology"/>
<dbReference type="CDD" id="cd06455">
    <property type="entry name" value="M3A_TOP"/>
    <property type="match status" value="1"/>
</dbReference>
<dbReference type="GO" id="GO:0004222">
    <property type="term" value="F:metalloendopeptidase activity"/>
    <property type="evidence" value="ECO:0007669"/>
    <property type="project" value="InterPro"/>
</dbReference>
<dbReference type="GO" id="GO:0005758">
    <property type="term" value="C:mitochondrial intermembrane space"/>
    <property type="evidence" value="ECO:0007669"/>
    <property type="project" value="TreeGrafter"/>
</dbReference>
<evidence type="ECO:0000256" key="4">
    <source>
        <dbReference type="ARBA" id="ARBA00022801"/>
    </source>
</evidence>
<evidence type="ECO:0000256" key="2">
    <source>
        <dbReference type="ARBA" id="ARBA00022670"/>
    </source>
</evidence>
<dbReference type="AlphaFoldDB" id="A0A1Y1ZBG8"/>
<dbReference type="Gene3D" id="1.20.1050.40">
    <property type="entry name" value="Endopeptidase. Chain P, domain 1"/>
    <property type="match status" value="1"/>
</dbReference>
<evidence type="ECO:0000259" key="9">
    <source>
        <dbReference type="Pfam" id="PF01432"/>
    </source>
</evidence>
<gene>
    <name evidence="10" type="ORF">K493DRAFT_310201</name>
</gene>
<dbReference type="FunFam" id="3.40.390.10:FF:000074">
    <property type="entry name" value="Metalloprotease"/>
    <property type="match status" value="1"/>
</dbReference>
<feature type="coiled-coil region" evidence="8">
    <location>
        <begin position="149"/>
        <end position="176"/>
    </location>
</feature>
<dbReference type="OrthoDB" id="534666at2759"/>
<keyword evidence="6 7" id="KW-0482">Metalloprotease</keyword>
<keyword evidence="5 7" id="KW-0862">Zinc</keyword>
<dbReference type="PANTHER" id="PTHR11804">
    <property type="entry name" value="PROTEASE M3 THIMET OLIGOPEPTIDASE-RELATED"/>
    <property type="match status" value="1"/>
</dbReference>
<name>A0A1Y1ZBG8_9FUNG</name>
<dbReference type="EMBL" id="MCFE01000008">
    <property type="protein sequence ID" value="ORY07464.1"/>
    <property type="molecule type" value="Genomic_DNA"/>
</dbReference>
<dbReference type="InterPro" id="IPR001567">
    <property type="entry name" value="Pept_M3A_M3B_dom"/>
</dbReference>
<evidence type="ECO:0000313" key="11">
    <source>
        <dbReference type="Proteomes" id="UP000193498"/>
    </source>
</evidence>
<keyword evidence="2 7" id="KW-0645">Protease</keyword>
<dbReference type="Gene3D" id="3.40.390.10">
    <property type="entry name" value="Collagenase (Catalytic Domain)"/>
    <property type="match status" value="1"/>
</dbReference>
<organism evidence="10 11">
    <name type="scientific">Basidiobolus meristosporus CBS 931.73</name>
    <dbReference type="NCBI Taxonomy" id="1314790"/>
    <lineage>
        <taxon>Eukaryota</taxon>
        <taxon>Fungi</taxon>
        <taxon>Fungi incertae sedis</taxon>
        <taxon>Zoopagomycota</taxon>
        <taxon>Entomophthoromycotina</taxon>
        <taxon>Basidiobolomycetes</taxon>
        <taxon>Basidiobolales</taxon>
        <taxon>Basidiobolaceae</taxon>
        <taxon>Basidiobolus</taxon>
    </lineage>
</organism>
<dbReference type="InParanoid" id="A0A1Y1ZBG8"/>
<dbReference type="Gene3D" id="1.10.1370.10">
    <property type="entry name" value="Neurolysin, domain 3"/>
    <property type="match status" value="1"/>
</dbReference>